<evidence type="ECO:0000256" key="18">
    <source>
        <dbReference type="ARBA" id="ARBA00023306"/>
    </source>
</evidence>
<evidence type="ECO:0000256" key="7">
    <source>
        <dbReference type="ARBA" id="ARBA00022454"/>
    </source>
</evidence>
<keyword evidence="9" id="KW-0132">Cell division</keyword>
<evidence type="ECO:0000256" key="14">
    <source>
        <dbReference type="ARBA" id="ARBA00023069"/>
    </source>
</evidence>
<dbReference type="Ensembl" id="ENSCCRT00010116290.1">
    <property type="protein sequence ID" value="ENSCCRP00010104630.1"/>
    <property type="gene ID" value="ENSCCRG00010042903.1"/>
</dbReference>
<keyword evidence="11" id="KW-0498">Mitosis</keyword>
<feature type="coiled-coil region" evidence="21">
    <location>
        <begin position="371"/>
        <end position="456"/>
    </location>
</feature>
<keyword evidence="17" id="KW-0966">Cell projection</keyword>
<keyword evidence="16" id="KW-0206">Cytoskeleton</keyword>
<accession>A0A8C1PAJ3</accession>
<dbReference type="GO" id="GO:0005819">
    <property type="term" value="C:spindle"/>
    <property type="evidence" value="ECO:0007669"/>
    <property type="project" value="UniProtKB-SubCell"/>
</dbReference>
<dbReference type="PROSITE" id="PS51719">
    <property type="entry name" value="G_SEPTIN"/>
    <property type="match status" value="1"/>
</dbReference>
<keyword evidence="14" id="KW-0969">Cilium</keyword>
<dbReference type="GO" id="GO:0000776">
    <property type="term" value="C:kinetochore"/>
    <property type="evidence" value="ECO:0007669"/>
    <property type="project" value="UniProtKB-KW"/>
</dbReference>
<dbReference type="FunFam" id="3.40.50.300:FF:000162">
    <property type="entry name" value="septin-7 isoform X1"/>
    <property type="match status" value="1"/>
</dbReference>
<keyword evidence="15 20" id="KW-0342">GTP-binding</keyword>
<dbReference type="CDD" id="cd10283">
    <property type="entry name" value="MnuA_DNase1-like"/>
    <property type="match status" value="1"/>
</dbReference>
<evidence type="ECO:0000259" key="23">
    <source>
        <dbReference type="PROSITE" id="PS51719"/>
    </source>
</evidence>
<dbReference type="GO" id="GO:0005525">
    <property type="term" value="F:GTP binding"/>
    <property type="evidence" value="ECO:0007669"/>
    <property type="project" value="UniProtKB-KW"/>
</dbReference>
<evidence type="ECO:0000256" key="21">
    <source>
        <dbReference type="SAM" id="Coils"/>
    </source>
</evidence>
<feature type="compositionally biased region" description="Polar residues" evidence="22">
    <location>
        <begin position="349"/>
        <end position="361"/>
    </location>
</feature>
<dbReference type="InterPro" id="IPR030379">
    <property type="entry name" value="G_SEPTIN_dom"/>
</dbReference>
<evidence type="ECO:0000256" key="16">
    <source>
        <dbReference type="ARBA" id="ARBA00023212"/>
    </source>
</evidence>
<feature type="region of interest" description="Disordered" evidence="22">
    <location>
        <begin position="349"/>
        <end position="369"/>
    </location>
</feature>
<dbReference type="GO" id="GO:0051301">
    <property type="term" value="P:cell division"/>
    <property type="evidence" value="ECO:0007669"/>
    <property type="project" value="UniProtKB-KW"/>
</dbReference>
<evidence type="ECO:0000256" key="10">
    <source>
        <dbReference type="ARBA" id="ARBA00022741"/>
    </source>
</evidence>
<evidence type="ECO:0000256" key="20">
    <source>
        <dbReference type="RuleBase" id="RU004560"/>
    </source>
</evidence>
<evidence type="ECO:0000256" key="22">
    <source>
        <dbReference type="SAM" id="MobiDB-lite"/>
    </source>
</evidence>
<dbReference type="Proteomes" id="UP000694427">
    <property type="component" value="Unplaced"/>
</dbReference>
<dbReference type="PANTHER" id="PTHR18884">
    <property type="entry name" value="SEPTIN"/>
    <property type="match status" value="1"/>
</dbReference>
<keyword evidence="25" id="KW-1185">Reference proteome</keyword>
<keyword evidence="19" id="KW-0137">Centromere</keyword>
<keyword evidence="18" id="KW-0131">Cell cycle</keyword>
<dbReference type="AlphaFoldDB" id="A0A8C1PAJ3"/>
<dbReference type="Gene3D" id="3.60.10.10">
    <property type="entry name" value="Endonuclease/exonuclease/phosphatase"/>
    <property type="match status" value="1"/>
</dbReference>
<evidence type="ECO:0000256" key="12">
    <source>
        <dbReference type="ARBA" id="ARBA00022838"/>
    </source>
</evidence>
<evidence type="ECO:0000256" key="1">
    <source>
        <dbReference type="ARBA" id="ARBA00004186"/>
    </source>
</evidence>
<organism evidence="24 25">
    <name type="scientific">Cyprinus carpio</name>
    <name type="common">Common carp</name>
    <dbReference type="NCBI Taxonomy" id="7962"/>
    <lineage>
        <taxon>Eukaryota</taxon>
        <taxon>Metazoa</taxon>
        <taxon>Chordata</taxon>
        <taxon>Craniata</taxon>
        <taxon>Vertebrata</taxon>
        <taxon>Euteleostomi</taxon>
        <taxon>Actinopterygii</taxon>
        <taxon>Neopterygii</taxon>
        <taxon>Teleostei</taxon>
        <taxon>Ostariophysi</taxon>
        <taxon>Cypriniformes</taxon>
        <taxon>Cyprinidae</taxon>
        <taxon>Cyprininae</taxon>
        <taxon>Cyprinus</taxon>
    </lineage>
</organism>
<evidence type="ECO:0000256" key="15">
    <source>
        <dbReference type="ARBA" id="ARBA00023134"/>
    </source>
</evidence>
<evidence type="ECO:0000256" key="8">
    <source>
        <dbReference type="ARBA" id="ARBA00022490"/>
    </source>
</evidence>
<protein>
    <recommendedName>
        <fullName evidence="6">Septin-7</fullName>
    </recommendedName>
</protein>
<keyword evidence="8" id="KW-0963">Cytoplasm</keyword>
<dbReference type="InterPro" id="IPR027417">
    <property type="entry name" value="P-loop_NTPase"/>
</dbReference>
<evidence type="ECO:0000313" key="24">
    <source>
        <dbReference type="Ensembl" id="ENSCCRP00010104630.1"/>
    </source>
</evidence>
<evidence type="ECO:0000256" key="11">
    <source>
        <dbReference type="ARBA" id="ARBA00022776"/>
    </source>
</evidence>
<reference evidence="24" key="2">
    <citation type="submission" date="2025-09" db="UniProtKB">
        <authorList>
            <consortium name="Ensembl"/>
        </authorList>
    </citation>
    <scope>IDENTIFICATION</scope>
</reference>
<evidence type="ECO:0000256" key="19">
    <source>
        <dbReference type="ARBA" id="ARBA00023328"/>
    </source>
</evidence>
<dbReference type="GO" id="GO:0005930">
    <property type="term" value="C:axoneme"/>
    <property type="evidence" value="ECO:0007669"/>
    <property type="project" value="UniProtKB-SubCell"/>
</dbReference>
<dbReference type="InterPro" id="IPR008115">
    <property type="entry name" value="Septin7"/>
</dbReference>
<keyword evidence="13 21" id="KW-0175">Coiled coil</keyword>
<evidence type="ECO:0000256" key="3">
    <source>
        <dbReference type="ARBA" id="ARBA00004430"/>
    </source>
</evidence>
<dbReference type="InterPro" id="IPR036691">
    <property type="entry name" value="Endo/exonu/phosph_ase_sf"/>
</dbReference>
<dbReference type="Gene3D" id="3.40.50.300">
    <property type="entry name" value="P-loop containing nucleotide triphosphate hydrolases"/>
    <property type="match status" value="1"/>
</dbReference>
<evidence type="ECO:0000256" key="6">
    <source>
        <dbReference type="ARBA" id="ARBA00018906"/>
    </source>
</evidence>
<dbReference type="SUPFAM" id="SSF52540">
    <property type="entry name" value="P-loop containing nucleoside triphosphate hydrolases"/>
    <property type="match status" value="1"/>
</dbReference>
<sequence length="736" mass="83603">MLTVKPNVSEDSFMLTICGHDGWPPACFSFVVFCQSCLLKPLTVFGCGLQQQKNLEAYVGFANLPNQVYRKSVKRGFEFTLMVVGESGLGKSTLINSLFLTDLYSPEYPGPSNRIKKTVQVEQSKVLIKEGGVQLLLTIVDTPGFGDAVDNSNCWQPVIDHIDSKFEDYLNAESRVNRRLMPDSRVHCCLYFIAPSGHGLKPLDIEFMKRLHEKVNIIPLIAKADTLTPEECQQFKKQIMREIQEHKIKMYEFPETDDEEESKLVKKIKDRLPLAVVGSNTIIEVNGKRVRGRQYPWGVAEVENGEHCDFTILRNMLIRTHMQDLKDVTNNVHYENYRSRKLAAVTYNGADNNKNKGQLTKSDTDDGMSPLAQMEEERREHVTKMKKMEMEMEQVFEMKVKEKIQKLKDSEAELQRRHEQMRKNLEAQHKELEEKRRQLEEEKVSWEAQQRILEQQKLDASSIKLLAVQDLADREALDKFCAELNQPTLCSVRKWKSTRGLWKCAVSEKPTGQSSNAAEYSGFLWDSSSGIEMKDATVLENSATNGNGKHPHPQPYLGHFYIGSSELTLLSLHLTAAPSPAEQKRKSTCDELKAHRLSAALQETLKGERELLVLGHFGMGPDSPEMECLRKEKLSALLAPSVFTNISTRTPQGSRCLDNIWTSRSLKKIYTGHCWVVREGLTNPWIPDNWSWGGVASEHCPVLAEFFVDVMLKEHLCGGNGLAVVERGDTMSKHER</sequence>
<name>A0A8C1PAJ3_CYPCA</name>
<evidence type="ECO:0000256" key="5">
    <source>
        <dbReference type="ARBA" id="ARBA00004629"/>
    </source>
</evidence>
<dbReference type="CDD" id="cd01850">
    <property type="entry name" value="CDC_Septin"/>
    <property type="match status" value="1"/>
</dbReference>
<evidence type="ECO:0000256" key="9">
    <source>
        <dbReference type="ARBA" id="ARBA00022618"/>
    </source>
</evidence>
<evidence type="ECO:0000256" key="4">
    <source>
        <dbReference type="ARBA" id="ARBA00004626"/>
    </source>
</evidence>
<evidence type="ECO:0000313" key="25">
    <source>
        <dbReference type="Proteomes" id="UP000694427"/>
    </source>
</evidence>
<dbReference type="Pfam" id="PF00735">
    <property type="entry name" value="Septin"/>
    <property type="match status" value="1"/>
</dbReference>
<keyword evidence="7" id="KW-0158">Chromosome</keyword>
<dbReference type="PRINTS" id="PR01742">
    <property type="entry name" value="SEPTIN7"/>
</dbReference>
<keyword evidence="12" id="KW-0995">Kinetochore</keyword>
<dbReference type="GO" id="GO:0031105">
    <property type="term" value="C:septin complex"/>
    <property type="evidence" value="ECO:0007669"/>
    <property type="project" value="InterPro"/>
</dbReference>
<comment type="similarity">
    <text evidence="20">Belongs to the TRAFAC class TrmE-Era-EngA-EngB-Septin-like GTPase superfamily. Septin GTPase family.</text>
</comment>
<dbReference type="GO" id="GO:0030496">
    <property type="term" value="C:midbody"/>
    <property type="evidence" value="ECO:0007669"/>
    <property type="project" value="UniProtKB-SubCell"/>
</dbReference>
<keyword evidence="10 20" id="KW-0547">Nucleotide-binding</keyword>
<evidence type="ECO:0000256" key="17">
    <source>
        <dbReference type="ARBA" id="ARBA00023273"/>
    </source>
</evidence>
<comment type="subcellular location">
    <subcellularLocation>
        <location evidence="5">Chromosome</location>
        <location evidence="5">Centromere</location>
        <location evidence="5">Kinetochore</location>
    </subcellularLocation>
    <subcellularLocation>
        <location evidence="4">Cleavage furrow</location>
    </subcellularLocation>
    <subcellularLocation>
        <location evidence="3">Cytoplasm</location>
        <location evidence="3">Cytoskeleton</location>
        <location evidence="3">Cilium axoneme</location>
    </subcellularLocation>
    <subcellularLocation>
        <location evidence="1">Cytoplasm</location>
        <location evidence="1">Cytoskeleton</location>
        <location evidence="1">Spindle</location>
    </subcellularLocation>
    <subcellularLocation>
        <location evidence="2">Midbody</location>
    </subcellularLocation>
</comment>
<evidence type="ECO:0000256" key="13">
    <source>
        <dbReference type="ARBA" id="ARBA00023054"/>
    </source>
</evidence>
<dbReference type="SUPFAM" id="SSF56219">
    <property type="entry name" value="DNase I-like"/>
    <property type="match status" value="1"/>
</dbReference>
<dbReference type="InterPro" id="IPR016491">
    <property type="entry name" value="Septin"/>
</dbReference>
<proteinExistence type="inferred from homology"/>
<reference evidence="24" key="1">
    <citation type="submission" date="2025-08" db="UniProtKB">
        <authorList>
            <consortium name="Ensembl"/>
        </authorList>
    </citation>
    <scope>IDENTIFICATION</scope>
</reference>
<dbReference type="GO" id="GO:0032154">
    <property type="term" value="C:cleavage furrow"/>
    <property type="evidence" value="ECO:0007669"/>
    <property type="project" value="UniProtKB-SubCell"/>
</dbReference>
<feature type="domain" description="Septin-type G" evidence="23">
    <location>
        <begin position="75"/>
        <end position="344"/>
    </location>
</feature>
<evidence type="ECO:0000256" key="2">
    <source>
        <dbReference type="ARBA" id="ARBA00004214"/>
    </source>
</evidence>